<dbReference type="GO" id="GO:0008270">
    <property type="term" value="F:zinc ion binding"/>
    <property type="evidence" value="ECO:0007669"/>
    <property type="project" value="UniProtKB-UniRule"/>
</dbReference>
<comment type="function">
    <text evidence="8">Zinc phosphodiesterase, which displays some tRNA 3'-processing endonuclease activity. Probably involved in tRNA maturation, by removing a 3'-trailer from precursor tRNA.</text>
</comment>
<evidence type="ECO:0000256" key="5">
    <source>
        <dbReference type="ARBA" id="ARBA00022759"/>
    </source>
</evidence>
<feature type="region of interest" description="Disordered" evidence="9">
    <location>
        <begin position="304"/>
        <end position="325"/>
    </location>
</feature>
<keyword evidence="5 8" id="KW-0255">Endonuclease</keyword>
<evidence type="ECO:0000313" key="13">
    <source>
        <dbReference type="Proteomes" id="UP000294513"/>
    </source>
</evidence>
<comment type="caution">
    <text evidence="12">The sequence shown here is derived from an EMBL/GenBank/DDBJ whole genome shotgun (WGS) entry which is preliminary data.</text>
</comment>
<comment type="subunit">
    <text evidence="1 8">Homodimer.</text>
</comment>
<proteinExistence type="inferred from homology"/>
<dbReference type="Gene3D" id="3.60.15.10">
    <property type="entry name" value="Ribonuclease Z/Hydroxyacylglutathione hydrolase-like"/>
    <property type="match status" value="1"/>
</dbReference>
<name>A0A4R5APK6_9ACTN</name>
<dbReference type="InterPro" id="IPR001279">
    <property type="entry name" value="Metallo-B-lactamas"/>
</dbReference>
<dbReference type="NCBIfam" id="NF000805">
    <property type="entry name" value="PRK00055.2-3"/>
    <property type="match status" value="1"/>
</dbReference>
<evidence type="ECO:0000256" key="8">
    <source>
        <dbReference type="HAMAP-Rule" id="MF_01818"/>
    </source>
</evidence>
<comment type="catalytic activity">
    <reaction evidence="8">
        <text>Endonucleolytic cleavage of RNA, removing extra 3' nucleotides from tRNA precursor, generating 3' termini of tRNAs. A 3'-hydroxy group is left at the tRNA terminus and a 5'-phosphoryl group is left at the trailer molecule.</text>
        <dbReference type="EC" id="3.1.26.11"/>
    </reaction>
</comment>
<feature type="binding site" evidence="8">
    <location>
        <position position="63"/>
    </location>
    <ligand>
        <name>Zn(2+)</name>
        <dbReference type="ChEBI" id="CHEBI:29105"/>
        <label>1</label>
        <note>catalytic</note>
    </ligand>
</feature>
<feature type="compositionally biased region" description="Basic and acidic residues" evidence="9">
    <location>
        <begin position="310"/>
        <end position="325"/>
    </location>
</feature>
<gene>
    <name evidence="8" type="primary">rnz</name>
    <name evidence="12" type="ORF">E1298_33385</name>
</gene>
<organism evidence="12 13">
    <name type="scientific">Actinomadura rubrisoli</name>
    <dbReference type="NCBI Taxonomy" id="2530368"/>
    <lineage>
        <taxon>Bacteria</taxon>
        <taxon>Bacillati</taxon>
        <taxon>Actinomycetota</taxon>
        <taxon>Actinomycetes</taxon>
        <taxon>Streptosporangiales</taxon>
        <taxon>Thermomonosporaceae</taxon>
        <taxon>Actinomadura</taxon>
    </lineage>
</organism>
<keyword evidence="6 8" id="KW-0378">Hydrolase</keyword>
<feature type="binding site" evidence="8">
    <location>
        <position position="68"/>
    </location>
    <ligand>
        <name>Zn(2+)</name>
        <dbReference type="ChEBI" id="CHEBI:29105"/>
        <label>2</label>
        <note>catalytic</note>
    </ligand>
</feature>
<dbReference type="RefSeq" id="WP_131900427.1">
    <property type="nucleotide sequence ID" value="NZ_SMKU01000249.1"/>
</dbReference>
<dbReference type="CDD" id="cd07717">
    <property type="entry name" value="RNaseZ_ZiPD-like_MBL-fold"/>
    <property type="match status" value="1"/>
</dbReference>
<feature type="binding site" evidence="8">
    <location>
        <position position="65"/>
    </location>
    <ligand>
        <name>Zn(2+)</name>
        <dbReference type="ChEBI" id="CHEBI:29105"/>
        <label>1</label>
        <note>catalytic</note>
    </ligand>
</feature>
<dbReference type="PANTHER" id="PTHR46018">
    <property type="entry name" value="ZINC PHOSPHODIESTERASE ELAC PROTEIN 1"/>
    <property type="match status" value="1"/>
</dbReference>
<protein>
    <recommendedName>
        <fullName evidence="8">Ribonuclease Z</fullName>
        <shortName evidence="8">RNase Z</shortName>
        <ecNumber evidence="8">3.1.26.11</ecNumber>
    </recommendedName>
    <alternativeName>
        <fullName evidence="8">tRNA 3 endonuclease</fullName>
    </alternativeName>
    <alternativeName>
        <fullName evidence="8">tRNase Z</fullName>
    </alternativeName>
</protein>
<accession>A0A4R5APK6</accession>
<dbReference type="GO" id="GO:0042781">
    <property type="term" value="F:3'-tRNA processing endoribonuclease activity"/>
    <property type="evidence" value="ECO:0007669"/>
    <property type="project" value="UniProtKB-UniRule"/>
</dbReference>
<comment type="similarity">
    <text evidence="8">Belongs to the RNase Z family.</text>
</comment>
<feature type="domain" description="Metallo-beta-lactamase" evidence="11">
    <location>
        <begin position="197"/>
        <end position="268"/>
    </location>
</feature>
<dbReference type="InterPro" id="IPR036866">
    <property type="entry name" value="RibonucZ/Hydroxyglut_hydro"/>
</dbReference>
<dbReference type="PANTHER" id="PTHR46018:SF2">
    <property type="entry name" value="ZINC PHOSPHODIESTERASE ELAC PROTEIN 1"/>
    <property type="match status" value="1"/>
</dbReference>
<feature type="binding site" evidence="8">
    <location>
        <position position="209"/>
    </location>
    <ligand>
        <name>Zn(2+)</name>
        <dbReference type="ChEBI" id="CHEBI:29105"/>
        <label>1</label>
        <note>catalytic</note>
    </ligand>
</feature>
<dbReference type="OrthoDB" id="9800940at2"/>
<dbReference type="InterPro" id="IPR013471">
    <property type="entry name" value="RNase_Z/BN"/>
</dbReference>
<evidence type="ECO:0000256" key="4">
    <source>
        <dbReference type="ARBA" id="ARBA00022723"/>
    </source>
</evidence>
<feature type="active site" description="Proton acceptor" evidence="8">
    <location>
        <position position="67"/>
    </location>
</feature>
<dbReference type="Pfam" id="PF12706">
    <property type="entry name" value="Lactamase_B_2"/>
    <property type="match status" value="1"/>
</dbReference>
<evidence type="ECO:0000256" key="9">
    <source>
        <dbReference type="SAM" id="MobiDB-lite"/>
    </source>
</evidence>
<feature type="binding site" evidence="8">
    <location>
        <position position="267"/>
    </location>
    <ligand>
        <name>Zn(2+)</name>
        <dbReference type="ChEBI" id="CHEBI:29105"/>
        <label>2</label>
        <note>catalytic</note>
    </ligand>
</feature>
<evidence type="ECO:0000259" key="11">
    <source>
        <dbReference type="Pfam" id="PF12706"/>
    </source>
</evidence>
<keyword evidence="4 8" id="KW-0479">Metal-binding</keyword>
<keyword evidence="13" id="KW-1185">Reference proteome</keyword>
<dbReference type="EC" id="3.1.26.11" evidence="8"/>
<evidence type="ECO:0000313" key="12">
    <source>
        <dbReference type="EMBL" id="TDD73740.1"/>
    </source>
</evidence>
<keyword evidence="2 8" id="KW-0819">tRNA processing</keyword>
<dbReference type="EMBL" id="SMKU01000249">
    <property type="protein sequence ID" value="TDD73740.1"/>
    <property type="molecule type" value="Genomic_DNA"/>
</dbReference>
<evidence type="ECO:0000256" key="2">
    <source>
        <dbReference type="ARBA" id="ARBA00022694"/>
    </source>
</evidence>
<evidence type="ECO:0000256" key="1">
    <source>
        <dbReference type="ARBA" id="ARBA00011738"/>
    </source>
</evidence>
<dbReference type="SUPFAM" id="SSF56281">
    <property type="entry name" value="Metallo-hydrolase/oxidoreductase"/>
    <property type="match status" value="1"/>
</dbReference>
<feature type="binding site" evidence="8">
    <location>
        <position position="67"/>
    </location>
    <ligand>
        <name>Zn(2+)</name>
        <dbReference type="ChEBI" id="CHEBI:29105"/>
        <label>2</label>
        <note>catalytic</note>
    </ligand>
</feature>
<comment type="cofactor">
    <cofactor evidence="8">
        <name>Zn(2+)</name>
        <dbReference type="ChEBI" id="CHEBI:29105"/>
    </cofactor>
    <text evidence="8">Binds 2 Zn(2+) ions.</text>
</comment>
<dbReference type="AlphaFoldDB" id="A0A4R5APK6"/>
<feature type="domain" description="Metallo-beta-lactamase" evidence="10">
    <location>
        <begin position="20"/>
        <end position="108"/>
    </location>
</feature>
<dbReference type="Proteomes" id="UP000294513">
    <property type="component" value="Unassembled WGS sequence"/>
</dbReference>
<evidence type="ECO:0000256" key="7">
    <source>
        <dbReference type="ARBA" id="ARBA00022833"/>
    </source>
</evidence>
<dbReference type="Pfam" id="PF00753">
    <property type="entry name" value="Lactamase_B"/>
    <property type="match status" value="1"/>
</dbReference>
<keyword evidence="7 8" id="KW-0862">Zinc</keyword>
<feature type="binding site" evidence="8">
    <location>
        <position position="141"/>
    </location>
    <ligand>
        <name>Zn(2+)</name>
        <dbReference type="ChEBI" id="CHEBI:29105"/>
        <label>1</label>
        <note>catalytic</note>
    </ligand>
</feature>
<evidence type="ECO:0000259" key="10">
    <source>
        <dbReference type="Pfam" id="PF00753"/>
    </source>
</evidence>
<dbReference type="HAMAP" id="MF_01818">
    <property type="entry name" value="RNase_Z_BN"/>
    <property type="match status" value="1"/>
</dbReference>
<reference evidence="12 13" key="1">
    <citation type="submission" date="2019-03" db="EMBL/GenBank/DDBJ databases">
        <title>Draft genome sequences of novel Actinobacteria.</title>
        <authorList>
            <person name="Sahin N."/>
            <person name="Ay H."/>
            <person name="Saygin H."/>
        </authorList>
    </citation>
    <scope>NUCLEOTIDE SEQUENCE [LARGE SCALE GENOMIC DNA]</scope>
    <source>
        <strain evidence="12 13">H3C3</strain>
    </source>
</reference>
<sequence>MSARDLIVLGSASAVPTKARNHNGYLLRWDGHGLLFDPGEGTQRQMAHAGVSANDVTWICVTHFHGDHCLGVPGIVQRIARDGVEHPVDAAFPASGAHYWERLRHASAFRDTEVIRERPVSGERARLADSPFTLVARRLSHPVEAYGYRLEEPDGVTMLPAELGARGVRGPLVRRLQRDGRVTTSDGRTVTLEECSVTRPGQKAAFVMDTRLCDGVRELADGVDMLVIESTFLGEDTALATEYGHLTAAQAGKVAADAGVRHLVLTHFSERYRPEDEHRFHDEAAAVFDGAISLVHDLDRIPMPPRRRTITGDRDVLPGQESRHG</sequence>
<keyword evidence="3 8" id="KW-0540">Nuclease</keyword>
<evidence type="ECO:0000256" key="3">
    <source>
        <dbReference type="ARBA" id="ARBA00022722"/>
    </source>
</evidence>
<evidence type="ECO:0000256" key="6">
    <source>
        <dbReference type="ARBA" id="ARBA00022801"/>
    </source>
</evidence>
<feature type="binding site" evidence="8">
    <location>
        <position position="209"/>
    </location>
    <ligand>
        <name>Zn(2+)</name>
        <dbReference type="ChEBI" id="CHEBI:29105"/>
        <label>2</label>
        <note>catalytic</note>
    </ligand>
</feature>